<evidence type="ECO:0000256" key="1">
    <source>
        <dbReference type="ARBA" id="ARBA00004606"/>
    </source>
</evidence>
<accession>A0A9Q0BUA7</accession>
<comment type="caution">
    <text evidence="9">The sequence shown here is derived from an EMBL/GenBank/DDBJ whole genome shotgun (WGS) entry which is preliminary data.</text>
</comment>
<dbReference type="PANTHER" id="PTHR11523">
    <property type="entry name" value="SODIUM/POTASSIUM-DEPENDENT ATPASE BETA SUBUNIT"/>
    <property type="match status" value="1"/>
</dbReference>
<dbReference type="OrthoDB" id="5912413at2759"/>
<feature type="region of interest" description="Disordered" evidence="7">
    <location>
        <begin position="297"/>
        <end position="349"/>
    </location>
</feature>
<proteinExistence type="inferred from homology"/>
<keyword evidence="10" id="KW-1185">Reference proteome</keyword>
<evidence type="ECO:0000256" key="5">
    <source>
        <dbReference type="ARBA" id="ARBA00022989"/>
    </source>
</evidence>
<evidence type="ECO:0000256" key="2">
    <source>
        <dbReference type="ARBA" id="ARBA00005876"/>
    </source>
</evidence>
<gene>
    <name evidence="9" type="ORF">M5D96_000629</name>
</gene>
<evidence type="ECO:0000256" key="7">
    <source>
        <dbReference type="SAM" id="MobiDB-lite"/>
    </source>
</evidence>
<keyword evidence="6 8" id="KW-0472">Membrane</keyword>
<dbReference type="GO" id="GO:0001671">
    <property type="term" value="F:ATPase activator activity"/>
    <property type="evidence" value="ECO:0007669"/>
    <property type="project" value="TreeGrafter"/>
</dbReference>
<dbReference type="Gene3D" id="2.60.40.1660">
    <property type="entry name" value="Na, k-atpase alpha subunit"/>
    <property type="match status" value="1"/>
</dbReference>
<evidence type="ECO:0000313" key="10">
    <source>
        <dbReference type="Proteomes" id="UP001059596"/>
    </source>
</evidence>
<evidence type="ECO:0000256" key="3">
    <source>
        <dbReference type="ARBA" id="ARBA00022692"/>
    </source>
</evidence>
<comment type="similarity">
    <text evidence="2">Belongs to the X(+)/potassium ATPases subunit beta family.</text>
</comment>
<dbReference type="PANTHER" id="PTHR11523:SF28">
    <property type="entry name" value="NA_K-ATPASE BETA SUBUNIT ISOFORM 4-RELATED"/>
    <property type="match status" value="1"/>
</dbReference>
<dbReference type="InterPro" id="IPR038702">
    <property type="entry name" value="Na/K_ATPase_sub_beta_sf"/>
</dbReference>
<keyword evidence="4" id="KW-0735">Signal-anchor</keyword>
<evidence type="ECO:0000256" key="4">
    <source>
        <dbReference type="ARBA" id="ARBA00022968"/>
    </source>
</evidence>
<dbReference type="GO" id="GO:0030007">
    <property type="term" value="P:intracellular potassium ion homeostasis"/>
    <property type="evidence" value="ECO:0007669"/>
    <property type="project" value="TreeGrafter"/>
</dbReference>
<feature type="transmembrane region" description="Helical" evidence="8">
    <location>
        <begin position="57"/>
        <end position="82"/>
    </location>
</feature>
<feature type="compositionally biased region" description="Basic and acidic residues" evidence="7">
    <location>
        <begin position="331"/>
        <end position="341"/>
    </location>
</feature>
<evidence type="ECO:0000313" key="9">
    <source>
        <dbReference type="EMBL" id="KAI8044466.1"/>
    </source>
</evidence>
<evidence type="ECO:0000256" key="8">
    <source>
        <dbReference type="SAM" id="Phobius"/>
    </source>
</evidence>
<organism evidence="9 10">
    <name type="scientific">Drosophila gunungcola</name>
    <name type="common">fruit fly</name>
    <dbReference type="NCBI Taxonomy" id="103775"/>
    <lineage>
        <taxon>Eukaryota</taxon>
        <taxon>Metazoa</taxon>
        <taxon>Ecdysozoa</taxon>
        <taxon>Arthropoda</taxon>
        <taxon>Hexapoda</taxon>
        <taxon>Insecta</taxon>
        <taxon>Pterygota</taxon>
        <taxon>Neoptera</taxon>
        <taxon>Endopterygota</taxon>
        <taxon>Diptera</taxon>
        <taxon>Brachycera</taxon>
        <taxon>Muscomorpha</taxon>
        <taxon>Ephydroidea</taxon>
        <taxon>Drosophilidae</taxon>
        <taxon>Drosophila</taxon>
        <taxon>Sophophora</taxon>
    </lineage>
</organism>
<evidence type="ECO:0000256" key="6">
    <source>
        <dbReference type="ARBA" id="ARBA00023136"/>
    </source>
</evidence>
<evidence type="ECO:0008006" key="11">
    <source>
        <dbReference type="Google" id="ProtNLM"/>
    </source>
</evidence>
<protein>
    <recommendedName>
        <fullName evidence="11">Sodium/potassium-transporting ATPase subunit beta-2</fullName>
    </recommendedName>
</protein>
<keyword evidence="3 8" id="KW-0812">Transmembrane</keyword>
<dbReference type="EMBL" id="JAMKOV010000001">
    <property type="protein sequence ID" value="KAI8044466.1"/>
    <property type="molecule type" value="Genomic_DNA"/>
</dbReference>
<dbReference type="InterPro" id="IPR000402">
    <property type="entry name" value="Na/K_ATPase_sub_beta"/>
</dbReference>
<dbReference type="GO" id="GO:1990573">
    <property type="term" value="P:potassium ion import across plasma membrane"/>
    <property type="evidence" value="ECO:0007669"/>
    <property type="project" value="TreeGrafter"/>
</dbReference>
<name>A0A9Q0BUA7_9MUSC</name>
<sequence>MPEDVMVASGEYKLVKQSRREQEKRRKKDLPWSKRIFDIDEHKLFGRTAWAWTRITLFYLFLYTLILLIVFFWVGIFLLAIIDPNRPRWLKGPPGLSVAPTNASVLAWYTHIVSDVYPIADKIDEFLNKLNDNAIDFFSEANRDTMWGYGSRKPTVFIKLNKVIGFQPETYDTPDDLPKEVPVGLDDTVRKYGGSPKIWMTCDASKAGGTELIFFPGPFYEASEKMTGVQRVLAIQLNNMPPNKDIFVCCKVWARNIPIDDKFQGKGQIKFGMQMRVETAKKEAIDQLQTTTTVGPNIVPALVNNPPPPDNPEDRLGGLDMPLSPELEPSPNEKLREKPEAEPLTEPPS</sequence>
<reference evidence="9" key="1">
    <citation type="journal article" date="2023" name="Genome Biol. Evol.">
        <title>Long-read-based Genome Assembly of Drosophila gunungcola Reveals Fewer Chemosensory Genes in Flower-breeding Species.</title>
        <authorList>
            <person name="Negi A."/>
            <person name="Liao B.Y."/>
            <person name="Yeh S.D."/>
        </authorList>
    </citation>
    <scope>NUCLEOTIDE SEQUENCE</scope>
    <source>
        <strain evidence="9">Sukarami</strain>
    </source>
</reference>
<dbReference type="AlphaFoldDB" id="A0A9Q0BUA7"/>
<dbReference type="Proteomes" id="UP001059596">
    <property type="component" value="Chromosome 3R"/>
</dbReference>
<keyword evidence="5 8" id="KW-1133">Transmembrane helix</keyword>
<dbReference type="GO" id="GO:0006883">
    <property type="term" value="P:intracellular sodium ion homeostasis"/>
    <property type="evidence" value="ECO:0007669"/>
    <property type="project" value="TreeGrafter"/>
</dbReference>
<dbReference type="GO" id="GO:0005890">
    <property type="term" value="C:sodium:potassium-exchanging ATPase complex"/>
    <property type="evidence" value="ECO:0007669"/>
    <property type="project" value="InterPro"/>
</dbReference>
<comment type="subcellular location">
    <subcellularLocation>
        <location evidence="1">Membrane</location>
        <topology evidence="1">Single-pass type II membrane protein</topology>
    </subcellularLocation>
</comment>
<dbReference type="Pfam" id="PF00287">
    <property type="entry name" value="Na_K-ATPase"/>
    <property type="match status" value="2"/>
</dbReference>
<dbReference type="GO" id="GO:0036376">
    <property type="term" value="P:sodium ion export across plasma membrane"/>
    <property type="evidence" value="ECO:0007669"/>
    <property type="project" value="TreeGrafter"/>
</dbReference>